<feature type="transmembrane region" description="Helical" evidence="8">
    <location>
        <begin position="183"/>
        <end position="205"/>
    </location>
</feature>
<keyword evidence="3 8" id="KW-0813">Transport</keyword>
<sequence>MAGHQGLTRHRPTRLTPAAGTGRARRLSALAWRRPWLGLAGLMAPAAAWFAVIYLAALAMLLVTAFWSVDDLTGALDRTFTMGNFRQVAAGATNRAIVLRTVGLAAAVTVADVLIAFPFAYVAARIAGPRLKLALFTLVMLPLWSSYLARVYAWRLILAHDGILNWALGGLGWPAADLGYSRLAMGIVYVYLWLPFMITPLQAALERIPDSLLEASGDLGARPLRTLLRVVLPLSLPGLLAGSLFTFSLTLGDYVTPLLVGGPGSDLIGNVVYANVGIANDIPFASAVATVPLVVMAAYLLLARRFGALDTP</sequence>
<dbReference type="GO" id="GO:0005886">
    <property type="term" value="C:plasma membrane"/>
    <property type="evidence" value="ECO:0007669"/>
    <property type="project" value="UniProtKB-SubCell"/>
</dbReference>
<dbReference type="Pfam" id="PF00528">
    <property type="entry name" value="BPD_transp_1"/>
    <property type="match status" value="1"/>
</dbReference>
<feature type="transmembrane region" description="Helical" evidence="8">
    <location>
        <begin position="282"/>
        <end position="302"/>
    </location>
</feature>
<gene>
    <name evidence="11" type="ORF">D3272_13860</name>
</gene>
<feature type="transmembrane region" description="Helical" evidence="8">
    <location>
        <begin position="226"/>
        <end position="249"/>
    </location>
</feature>
<dbReference type="SUPFAM" id="SSF161098">
    <property type="entry name" value="MetI-like"/>
    <property type="match status" value="1"/>
</dbReference>
<evidence type="ECO:0000256" key="4">
    <source>
        <dbReference type="ARBA" id="ARBA00022475"/>
    </source>
</evidence>
<feature type="domain" description="ABC transmembrane type-1" evidence="10">
    <location>
        <begin position="98"/>
        <end position="303"/>
    </location>
</feature>
<evidence type="ECO:0000256" key="1">
    <source>
        <dbReference type="ARBA" id="ARBA00004651"/>
    </source>
</evidence>
<feature type="transmembrane region" description="Helical" evidence="8">
    <location>
        <begin position="36"/>
        <end position="69"/>
    </location>
</feature>
<evidence type="ECO:0000256" key="6">
    <source>
        <dbReference type="ARBA" id="ARBA00022989"/>
    </source>
</evidence>
<evidence type="ECO:0000256" key="9">
    <source>
        <dbReference type="SAM" id="MobiDB-lite"/>
    </source>
</evidence>
<dbReference type="Proteomes" id="UP000289411">
    <property type="component" value="Unassembled WGS sequence"/>
</dbReference>
<name>A0A4Q2RC22_9HYPH</name>
<dbReference type="Gene3D" id="1.10.3720.10">
    <property type="entry name" value="MetI-like"/>
    <property type="match status" value="1"/>
</dbReference>
<reference evidence="11 12" key="2">
    <citation type="submission" date="2019-02" db="EMBL/GenBank/DDBJ databases">
        <title>'Lichenibacterium ramalinii' gen. nov. sp. nov., 'Lichenibacterium minor' gen. nov. sp. nov.</title>
        <authorList>
            <person name="Pankratov T."/>
        </authorList>
    </citation>
    <scope>NUCLEOTIDE SEQUENCE [LARGE SCALE GENOMIC DNA]</scope>
    <source>
        <strain evidence="11 12">RmlP001</strain>
    </source>
</reference>
<dbReference type="RefSeq" id="WP_129219803.1">
    <property type="nucleotide sequence ID" value="NZ_QYBC01000011.1"/>
</dbReference>
<feature type="transmembrane region" description="Helical" evidence="8">
    <location>
        <begin position="97"/>
        <end position="121"/>
    </location>
</feature>
<dbReference type="InterPro" id="IPR000515">
    <property type="entry name" value="MetI-like"/>
</dbReference>
<evidence type="ECO:0000256" key="7">
    <source>
        <dbReference type="ARBA" id="ARBA00023136"/>
    </source>
</evidence>
<evidence type="ECO:0000313" key="11">
    <source>
        <dbReference type="EMBL" id="RYB04106.1"/>
    </source>
</evidence>
<evidence type="ECO:0000256" key="2">
    <source>
        <dbReference type="ARBA" id="ARBA00007069"/>
    </source>
</evidence>
<keyword evidence="6 8" id="KW-1133">Transmembrane helix</keyword>
<comment type="subcellular location">
    <subcellularLocation>
        <location evidence="1 8">Cell membrane</location>
        <topology evidence="1 8">Multi-pass membrane protein</topology>
    </subcellularLocation>
</comment>
<dbReference type="PANTHER" id="PTHR42929">
    <property type="entry name" value="INNER MEMBRANE ABC TRANSPORTER PERMEASE PROTEIN YDCU-RELATED-RELATED"/>
    <property type="match status" value="1"/>
</dbReference>
<evidence type="ECO:0000259" key="10">
    <source>
        <dbReference type="PROSITE" id="PS50928"/>
    </source>
</evidence>
<dbReference type="InterPro" id="IPR035906">
    <property type="entry name" value="MetI-like_sf"/>
</dbReference>
<dbReference type="OrthoDB" id="9807047at2"/>
<dbReference type="CDD" id="cd06261">
    <property type="entry name" value="TM_PBP2"/>
    <property type="match status" value="1"/>
</dbReference>
<evidence type="ECO:0000256" key="3">
    <source>
        <dbReference type="ARBA" id="ARBA00022448"/>
    </source>
</evidence>
<dbReference type="GO" id="GO:0055085">
    <property type="term" value="P:transmembrane transport"/>
    <property type="evidence" value="ECO:0007669"/>
    <property type="project" value="InterPro"/>
</dbReference>
<dbReference type="PANTHER" id="PTHR42929:SF1">
    <property type="entry name" value="INNER MEMBRANE ABC TRANSPORTER PERMEASE PROTEIN YDCU-RELATED"/>
    <property type="match status" value="1"/>
</dbReference>
<protein>
    <submittedName>
        <fullName evidence="11">ABC transporter permease</fullName>
    </submittedName>
</protein>
<evidence type="ECO:0000256" key="5">
    <source>
        <dbReference type="ARBA" id="ARBA00022692"/>
    </source>
</evidence>
<dbReference type="EMBL" id="QYBC01000011">
    <property type="protein sequence ID" value="RYB04106.1"/>
    <property type="molecule type" value="Genomic_DNA"/>
</dbReference>
<feature type="region of interest" description="Disordered" evidence="9">
    <location>
        <begin position="1"/>
        <end position="20"/>
    </location>
</feature>
<organism evidence="11 12">
    <name type="scientific">Lichenibacterium ramalinae</name>
    <dbReference type="NCBI Taxonomy" id="2316527"/>
    <lineage>
        <taxon>Bacteria</taxon>
        <taxon>Pseudomonadati</taxon>
        <taxon>Pseudomonadota</taxon>
        <taxon>Alphaproteobacteria</taxon>
        <taxon>Hyphomicrobiales</taxon>
        <taxon>Lichenihabitantaceae</taxon>
        <taxon>Lichenibacterium</taxon>
    </lineage>
</organism>
<evidence type="ECO:0000256" key="8">
    <source>
        <dbReference type="RuleBase" id="RU363032"/>
    </source>
</evidence>
<feature type="transmembrane region" description="Helical" evidence="8">
    <location>
        <begin position="133"/>
        <end position="153"/>
    </location>
</feature>
<keyword evidence="5 8" id="KW-0812">Transmembrane</keyword>
<accession>A0A4Q2RC22</accession>
<keyword evidence="4" id="KW-1003">Cell membrane</keyword>
<proteinExistence type="inferred from homology"/>
<keyword evidence="7 8" id="KW-0472">Membrane</keyword>
<keyword evidence="12" id="KW-1185">Reference proteome</keyword>
<comment type="caution">
    <text evidence="11">The sequence shown here is derived from an EMBL/GenBank/DDBJ whole genome shotgun (WGS) entry which is preliminary data.</text>
</comment>
<reference evidence="11 12" key="1">
    <citation type="submission" date="2018-09" db="EMBL/GenBank/DDBJ databases">
        <authorList>
            <person name="Grouzdev D.S."/>
            <person name="Krutkina M.S."/>
        </authorList>
    </citation>
    <scope>NUCLEOTIDE SEQUENCE [LARGE SCALE GENOMIC DNA]</scope>
    <source>
        <strain evidence="11 12">RmlP001</strain>
    </source>
</reference>
<comment type="similarity">
    <text evidence="2">Belongs to the binding-protein-dependent transport system permease family. CysTW subfamily.</text>
</comment>
<evidence type="ECO:0000313" key="12">
    <source>
        <dbReference type="Proteomes" id="UP000289411"/>
    </source>
</evidence>
<dbReference type="PROSITE" id="PS50928">
    <property type="entry name" value="ABC_TM1"/>
    <property type="match status" value="1"/>
</dbReference>
<dbReference type="AlphaFoldDB" id="A0A4Q2RC22"/>